<proteinExistence type="inferred from homology"/>
<accession>A0A8B2NPF5</accession>
<dbReference type="Pfam" id="PF00582">
    <property type="entry name" value="Usp"/>
    <property type="match status" value="1"/>
</dbReference>
<dbReference type="SUPFAM" id="SSF52402">
    <property type="entry name" value="Adenine nucleotide alpha hydrolases-like"/>
    <property type="match status" value="1"/>
</dbReference>
<name>A0A8B2NPF5_9HYPH</name>
<gene>
    <name evidence="3" type="ORF">DLJ53_25460</name>
</gene>
<dbReference type="Proteomes" id="UP000249590">
    <property type="component" value="Unassembled WGS sequence"/>
</dbReference>
<dbReference type="PANTHER" id="PTHR46268:SF6">
    <property type="entry name" value="UNIVERSAL STRESS PROTEIN UP12"/>
    <property type="match status" value="1"/>
</dbReference>
<sequence>MPKTTILVGLDGTEQGDKVLEFAKTRLGQIDDCLLLICYVIEWSPFAFQTAEENEKRHARREEELRVAQERIIDPAVSQVAAEGYTVKGIVQHGHAAEVLEAIANEYGASQIVIGRHSARSVREHVFGSVSVRLAASSPVPVTIIP</sequence>
<comment type="caution">
    <text evidence="3">The sequence shown here is derived from an EMBL/GenBank/DDBJ whole genome shotgun (WGS) entry which is preliminary data.</text>
</comment>
<evidence type="ECO:0000313" key="3">
    <source>
        <dbReference type="EMBL" id="RAH98979.1"/>
    </source>
</evidence>
<evidence type="ECO:0000259" key="2">
    <source>
        <dbReference type="Pfam" id="PF00582"/>
    </source>
</evidence>
<dbReference type="RefSeq" id="WP_111350513.1">
    <property type="nucleotide sequence ID" value="NZ_QHHQ01000006.1"/>
</dbReference>
<feature type="domain" description="UspA" evidence="2">
    <location>
        <begin position="5"/>
        <end position="146"/>
    </location>
</feature>
<protein>
    <submittedName>
        <fullName evidence="3">Universal stress protein</fullName>
    </submittedName>
</protein>
<dbReference type="InterPro" id="IPR006015">
    <property type="entry name" value="Universal_stress_UspA"/>
</dbReference>
<dbReference type="EMBL" id="QHHQ01000006">
    <property type="protein sequence ID" value="RAH98979.1"/>
    <property type="molecule type" value="Genomic_DNA"/>
</dbReference>
<organism evidence="3 4">
    <name type="scientific">Acuticoccus sediminis</name>
    <dbReference type="NCBI Taxonomy" id="2184697"/>
    <lineage>
        <taxon>Bacteria</taxon>
        <taxon>Pseudomonadati</taxon>
        <taxon>Pseudomonadota</taxon>
        <taxon>Alphaproteobacteria</taxon>
        <taxon>Hyphomicrobiales</taxon>
        <taxon>Amorphaceae</taxon>
        <taxon>Acuticoccus</taxon>
    </lineage>
</organism>
<evidence type="ECO:0000256" key="1">
    <source>
        <dbReference type="ARBA" id="ARBA00008791"/>
    </source>
</evidence>
<dbReference type="PANTHER" id="PTHR46268">
    <property type="entry name" value="STRESS RESPONSE PROTEIN NHAX"/>
    <property type="match status" value="1"/>
</dbReference>
<dbReference type="InterPro" id="IPR014729">
    <property type="entry name" value="Rossmann-like_a/b/a_fold"/>
</dbReference>
<dbReference type="OrthoDB" id="5186731at2"/>
<dbReference type="CDD" id="cd00293">
    <property type="entry name" value="USP-like"/>
    <property type="match status" value="1"/>
</dbReference>
<evidence type="ECO:0000313" key="4">
    <source>
        <dbReference type="Proteomes" id="UP000249590"/>
    </source>
</evidence>
<dbReference type="AlphaFoldDB" id="A0A8B2NPF5"/>
<dbReference type="Gene3D" id="3.40.50.620">
    <property type="entry name" value="HUPs"/>
    <property type="match status" value="1"/>
</dbReference>
<dbReference type="PRINTS" id="PR01438">
    <property type="entry name" value="UNVRSLSTRESS"/>
</dbReference>
<dbReference type="InterPro" id="IPR006016">
    <property type="entry name" value="UspA"/>
</dbReference>
<comment type="similarity">
    <text evidence="1">Belongs to the universal stress protein A family.</text>
</comment>
<keyword evidence="4" id="KW-1185">Reference proteome</keyword>
<reference evidence="3 4" key="1">
    <citation type="submission" date="2018-05" db="EMBL/GenBank/DDBJ databases">
        <title>Acuticoccus sediminis sp. nov., isolated from deep-sea sediment of Indian Ocean.</title>
        <authorList>
            <person name="Liu X."/>
            <person name="Lai Q."/>
            <person name="Du Y."/>
            <person name="Sun F."/>
            <person name="Zhang X."/>
            <person name="Wang S."/>
            <person name="Shao Z."/>
        </authorList>
    </citation>
    <scope>NUCLEOTIDE SEQUENCE [LARGE SCALE GENOMIC DNA]</scope>
    <source>
        <strain evidence="3 4">PTG4-2</strain>
    </source>
</reference>